<dbReference type="GeneID" id="76730713"/>
<keyword evidence="2" id="KW-0812">Transmembrane</keyword>
<keyword evidence="4" id="KW-1185">Reference proteome</keyword>
<feature type="region of interest" description="Disordered" evidence="1">
    <location>
        <begin position="223"/>
        <end position="247"/>
    </location>
</feature>
<evidence type="ECO:0000313" key="3">
    <source>
        <dbReference type="EMBL" id="UYU17543.1"/>
    </source>
</evidence>
<accession>A0AAX3E6F3</accession>
<dbReference type="Proteomes" id="UP001156196">
    <property type="component" value="Chromosome"/>
</dbReference>
<dbReference type="AlphaFoldDB" id="A0AAX3E6F3"/>
<evidence type="ECO:0000256" key="2">
    <source>
        <dbReference type="SAM" id="Phobius"/>
    </source>
</evidence>
<dbReference type="KEGG" id="msum:OH143_07435"/>
<gene>
    <name evidence="3" type="ORF">OH143_07435</name>
</gene>
<protein>
    <submittedName>
        <fullName evidence="3">Uncharacterized protein</fullName>
    </submittedName>
</protein>
<organism evidence="3 4">
    <name type="scientific">Methanoculleus submarinus</name>
    <dbReference type="NCBI Taxonomy" id="204050"/>
    <lineage>
        <taxon>Archaea</taxon>
        <taxon>Methanobacteriati</taxon>
        <taxon>Methanobacteriota</taxon>
        <taxon>Stenosarchaea group</taxon>
        <taxon>Methanomicrobia</taxon>
        <taxon>Methanomicrobiales</taxon>
        <taxon>Methanomicrobiaceae</taxon>
        <taxon>Methanoculleus</taxon>
    </lineage>
</organism>
<sequence>MHSKTWIWLGIGAVLILAAVNLAILTAFPPGQQHVQEPLKRVNWILPFGPGFEYPDPCESPIITYDADNETWHLENATAWNRTISLGDRYSLDPARPEDIRYTPDIAIESDRISLDFFIRNLAGEDCARADLAVTTETASLNTTTGSPEGDVLPGASTSLPVDDLAAGEWREVRVMADLPQPGPEEVLSLTIGLAAPYTLTTPNGTPIDFDFRRATVTIPGSNTSWKEEIDPGSTPDPNLNRDRLPGGSATFVVVGIGAPEPVPPPTLRAE</sequence>
<reference evidence="3" key="1">
    <citation type="submission" date="2022-10" db="EMBL/GenBank/DDBJ databases">
        <title>Complete genome of Methanoculleus submarinus DSM 15122.</title>
        <authorList>
            <person name="Chen S.-C."/>
            <person name="Lai S.-J."/>
            <person name="You Y.-T."/>
        </authorList>
    </citation>
    <scope>NUCLEOTIDE SEQUENCE</scope>
    <source>
        <strain evidence="3">DSM 15122</strain>
    </source>
</reference>
<evidence type="ECO:0000256" key="1">
    <source>
        <dbReference type="SAM" id="MobiDB-lite"/>
    </source>
</evidence>
<proteinExistence type="predicted"/>
<dbReference type="GeneID" id="4847770"/>
<dbReference type="RefSeq" id="WP_011842986.1">
    <property type="nucleotide sequence ID" value="NZ_CP109831.1"/>
</dbReference>
<evidence type="ECO:0000313" key="4">
    <source>
        <dbReference type="Proteomes" id="UP001156196"/>
    </source>
</evidence>
<feature type="transmembrane region" description="Helical" evidence="2">
    <location>
        <begin position="6"/>
        <end position="28"/>
    </location>
</feature>
<dbReference type="EMBL" id="CP109831">
    <property type="protein sequence ID" value="UYU17543.1"/>
    <property type="molecule type" value="Genomic_DNA"/>
</dbReference>
<keyword evidence="2" id="KW-1133">Transmembrane helix</keyword>
<name>A0AAX3E6F3_9EURY</name>
<keyword evidence="2" id="KW-0472">Membrane</keyword>